<name>A0A2G9U9E5_TELCI</name>
<keyword evidence="1 3" id="KW-0728">SH3 domain</keyword>
<dbReference type="PANTHER" id="PTHR15735">
    <property type="entry name" value="FCH AND DOUBLE SH3 DOMAINS PROTEIN"/>
    <property type="match status" value="1"/>
</dbReference>
<dbReference type="InterPro" id="IPR001452">
    <property type="entry name" value="SH3_domain"/>
</dbReference>
<dbReference type="Gene3D" id="2.30.30.40">
    <property type="entry name" value="SH3 Domains"/>
    <property type="match status" value="1"/>
</dbReference>
<organism evidence="6 7">
    <name type="scientific">Teladorsagia circumcincta</name>
    <name type="common">Brown stomach worm</name>
    <name type="synonym">Ostertagia circumcincta</name>
    <dbReference type="NCBI Taxonomy" id="45464"/>
    <lineage>
        <taxon>Eukaryota</taxon>
        <taxon>Metazoa</taxon>
        <taxon>Ecdysozoa</taxon>
        <taxon>Nematoda</taxon>
        <taxon>Chromadorea</taxon>
        <taxon>Rhabditida</taxon>
        <taxon>Rhabditina</taxon>
        <taxon>Rhabditomorpha</taxon>
        <taxon>Strongyloidea</taxon>
        <taxon>Trichostrongylidae</taxon>
        <taxon>Teladorsagia</taxon>
    </lineage>
</organism>
<dbReference type="PANTHER" id="PTHR15735:SF12">
    <property type="entry name" value="CDC42-INTERACTING PROTEIN 4, ISOFORM B"/>
    <property type="match status" value="1"/>
</dbReference>
<sequence>MYQHSLKVYTDNPKMGNPADCETQLCQYEKEIESIVQQINKLRSVLEDVQLQNNHPIGASDVSSVLSGSSTNSAPLARPSHVQSPQRSSYSEESLASSEGGNTANRSEVHLVREMRDEMYEECTMPALGTALAQFSFEGGTEGTIGMQEGEELLLIERDEGDGWTRVRRYVFPFDTH</sequence>
<feature type="region of interest" description="Disordered" evidence="4">
    <location>
        <begin position="56"/>
        <end position="108"/>
    </location>
</feature>
<evidence type="ECO:0000259" key="5">
    <source>
        <dbReference type="PROSITE" id="PS50002"/>
    </source>
</evidence>
<dbReference type="Pfam" id="PF25610">
    <property type="entry name" value="HR1_TOCA"/>
    <property type="match status" value="1"/>
</dbReference>
<proteinExistence type="predicted"/>
<feature type="compositionally biased region" description="Low complexity" evidence="4">
    <location>
        <begin position="88"/>
        <end position="99"/>
    </location>
</feature>
<keyword evidence="7" id="KW-1185">Reference proteome</keyword>
<feature type="compositionally biased region" description="Low complexity" evidence="4">
    <location>
        <begin position="60"/>
        <end position="73"/>
    </location>
</feature>
<dbReference type="OrthoDB" id="8783038at2759"/>
<evidence type="ECO:0000256" key="3">
    <source>
        <dbReference type="PROSITE-ProRule" id="PRU00192"/>
    </source>
</evidence>
<evidence type="ECO:0000313" key="6">
    <source>
        <dbReference type="EMBL" id="PIO66886.1"/>
    </source>
</evidence>
<dbReference type="EMBL" id="KZ347966">
    <property type="protein sequence ID" value="PIO66886.1"/>
    <property type="molecule type" value="Genomic_DNA"/>
</dbReference>
<dbReference type="SUPFAM" id="SSF50044">
    <property type="entry name" value="SH3-domain"/>
    <property type="match status" value="1"/>
</dbReference>
<dbReference type="AlphaFoldDB" id="A0A2G9U9E5"/>
<dbReference type="Proteomes" id="UP000230423">
    <property type="component" value="Unassembled WGS sequence"/>
</dbReference>
<evidence type="ECO:0000256" key="1">
    <source>
        <dbReference type="ARBA" id="ARBA00022443"/>
    </source>
</evidence>
<evidence type="ECO:0000256" key="4">
    <source>
        <dbReference type="SAM" id="MobiDB-lite"/>
    </source>
</evidence>
<dbReference type="InterPro" id="IPR036028">
    <property type="entry name" value="SH3-like_dom_sf"/>
</dbReference>
<protein>
    <submittedName>
        <fullName evidence="6">SH3 domain protein</fullName>
    </submittedName>
</protein>
<keyword evidence="2" id="KW-0175">Coiled coil</keyword>
<accession>A0A2G9U9E5</accession>
<evidence type="ECO:0000256" key="2">
    <source>
        <dbReference type="ARBA" id="ARBA00023054"/>
    </source>
</evidence>
<dbReference type="InterPro" id="IPR057870">
    <property type="entry name" value="HR1_TOCA"/>
</dbReference>
<dbReference type="PROSITE" id="PS50002">
    <property type="entry name" value="SH3"/>
    <property type="match status" value="1"/>
</dbReference>
<gene>
    <name evidence="6" type="ORF">TELCIR_11385</name>
</gene>
<dbReference type="Gene3D" id="6.10.140.470">
    <property type="match status" value="1"/>
</dbReference>
<evidence type="ECO:0000313" key="7">
    <source>
        <dbReference type="Proteomes" id="UP000230423"/>
    </source>
</evidence>
<reference evidence="6 7" key="1">
    <citation type="submission" date="2015-09" db="EMBL/GenBank/DDBJ databases">
        <title>Draft genome of the parasitic nematode Teladorsagia circumcincta isolate WARC Sus (inbred).</title>
        <authorList>
            <person name="Mitreva M."/>
        </authorList>
    </citation>
    <scope>NUCLEOTIDE SEQUENCE [LARGE SCALE GENOMIC DNA]</scope>
    <source>
        <strain evidence="6 7">S</strain>
    </source>
</reference>
<feature type="domain" description="SH3" evidence="5">
    <location>
        <begin position="126"/>
        <end position="177"/>
    </location>
</feature>